<dbReference type="SMR" id="A0A8I6XYF9"/>
<dbReference type="SUPFAM" id="SSF54518">
    <property type="entry name" value="Tubby C-terminal domain-like"/>
    <property type="match status" value="1"/>
</dbReference>
<dbReference type="PANTHER" id="PTHR31087:SF94">
    <property type="entry name" value="EXPRESSED PROTEIN"/>
    <property type="match status" value="1"/>
</dbReference>
<evidence type="ECO:0000256" key="2">
    <source>
        <dbReference type="SAM" id="MobiDB-lite"/>
    </source>
</evidence>
<feature type="region of interest" description="Disordered" evidence="2">
    <location>
        <begin position="126"/>
        <end position="150"/>
    </location>
</feature>
<reference evidence="4" key="1">
    <citation type="journal article" date="2012" name="Nature">
        <title>A physical, genetic and functional sequence assembly of the barley genome.</title>
        <authorList>
            <consortium name="The International Barley Genome Sequencing Consortium"/>
            <person name="Mayer K.F."/>
            <person name="Waugh R."/>
            <person name="Brown J.W."/>
            <person name="Schulman A."/>
            <person name="Langridge P."/>
            <person name="Platzer M."/>
            <person name="Fincher G.B."/>
            <person name="Muehlbauer G.J."/>
            <person name="Sato K."/>
            <person name="Close T.J."/>
            <person name="Wise R.P."/>
            <person name="Stein N."/>
        </authorList>
    </citation>
    <scope>NUCLEOTIDE SEQUENCE [LARGE SCALE GENOMIC DNA]</scope>
    <source>
        <strain evidence="4">cv. Morex</strain>
    </source>
</reference>
<accession>A0A8I6XYF9</accession>
<reference evidence="3" key="2">
    <citation type="submission" date="2020-10" db="EMBL/GenBank/DDBJ databases">
        <authorList>
            <person name="Scholz U."/>
            <person name="Mascher M."/>
            <person name="Fiebig A."/>
        </authorList>
    </citation>
    <scope>NUCLEOTIDE SEQUENCE [LARGE SCALE GENOMIC DNA]</scope>
    <source>
        <strain evidence="3">cv. Morex</strain>
    </source>
</reference>
<dbReference type="EnsemblPlants" id="HORVU.MOREX.r3.5HG0525080.1">
    <property type="protein sequence ID" value="HORVU.MOREX.r3.5HG0525080.1.CDS1"/>
    <property type="gene ID" value="HORVU.MOREX.r3.5HG0525080"/>
</dbReference>
<sequence>MSSPSEKEQIVSAHPTDFTVTKLFTPKGPRFTFKKKSAGGEPMLEVESLRGFVNLRSHTFLDAASAQPVLHLQEVGLANRVWEAYRGNSTRESDKIFHAVNKSRCFPMGTKIEVFLHKSSDNPKPASVLLTDDDNSSDNQKPAGSVVLDASSSGKQQKAADFVVLGNYYRGELTVFRGCGCVRTGHDIAQIKRVNSLFTFKEQGGENTYDVRVNPGEDQAFVLALTVILDQMYYYDCALPASAQCRYIA</sequence>
<reference evidence="3" key="3">
    <citation type="submission" date="2022-01" db="UniProtKB">
        <authorList>
            <consortium name="EnsemblPlants"/>
        </authorList>
    </citation>
    <scope>IDENTIFICATION</scope>
    <source>
        <strain evidence="3">subsp. vulgare</strain>
    </source>
</reference>
<organism evidence="3 4">
    <name type="scientific">Hordeum vulgare subsp. vulgare</name>
    <name type="common">Domesticated barley</name>
    <dbReference type="NCBI Taxonomy" id="112509"/>
    <lineage>
        <taxon>Eukaryota</taxon>
        <taxon>Viridiplantae</taxon>
        <taxon>Streptophyta</taxon>
        <taxon>Embryophyta</taxon>
        <taxon>Tracheophyta</taxon>
        <taxon>Spermatophyta</taxon>
        <taxon>Magnoliopsida</taxon>
        <taxon>Liliopsida</taxon>
        <taxon>Poales</taxon>
        <taxon>Poaceae</taxon>
        <taxon>BOP clade</taxon>
        <taxon>Pooideae</taxon>
        <taxon>Triticodae</taxon>
        <taxon>Triticeae</taxon>
        <taxon>Hordeinae</taxon>
        <taxon>Hordeum</taxon>
    </lineage>
</organism>
<dbReference type="PANTHER" id="PTHR31087">
    <property type="match status" value="1"/>
</dbReference>
<keyword evidence="4" id="KW-1185">Reference proteome</keyword>
<dbReference type="AlphaFoldDB" id="A0A8I6XYF9"/>
<dbReference type="Gramene" id="HORVU.MOREX.r3.5HG0525080.1">
    <property type="protein sequence ID" value="HORVU.MOREX.r3.5HG0525080.1.CDS1"/>
    <property type="gene ID" value="HORVU.MOREX.r3.5HG0525080"/>
</dbReference>
<dbReference type="InterPro" id="IPR025659">
    <property type="entry name" value="Tubby-like_C"/>
</dbReference>
<dbReference type="Proteomes" id="UP000011116">
    <property type="component" value="Chromosome 5H"/>
</dbReference>
<name>A0A8I6XYF9_HORVV</name>
<dbReference type="InterPro" id="IPR038595">
    <property type="entry name" value="LOR_sf"/>
</dbReference>
<proteinExistence type="inferred from homology"/>
<comment type="similarity">
    <text evidence="1">Belongs to the LOR family.</text>
</comment>
<evidence type="ECO:0000313" key="4">
    <source>
        <dbReference type="Proteomes" id="UP000011116"/>
    </source>
</evidence>
<evidence type="ECO:0000313" key="3">
    <source>
        <dbReference type="EnsemblPlants" id="HORVU.MOREX.r3.5HG0525080.1.CDS1"/>
    </source>
</evidence>
<protein>
    <submittedName>
        <fullName evidence="3">Uncharacterized protein</fullName>
    </submittedName>
</protein>
<dbReference type="InterPro" id="IPR007612">
    <property type="entry name" value="LOR"/>
</dbReference>
<dbReference type="Pfam" id="PF04525">
    <property type="entry name" value="LOR"/>
    <property type="match status" value="2"/>
</dbReference>
<dbReference type="Gene3D" id="2.40.160.200">
    <property type="entry name" value="LURP1-related"/>
    <property type="match status" value="1"/>
</dbReference>
<evidence type="ECO:0000256" key="1">
    <source>
        <dbReference type="ARBA" id="ARBA00005437"/>
    </source>
</evidence>